<evidence type="ECO:0000259" key="3">
    <source>
        <dbReference type="Pfam" id="PF07910"/>
    </source>
</evidence>
<keyword evidence="5" id="KW-1185">Reference proteome</keyword>
<dbReference type="InterPro" id="IPR038765">
    <property type="entry name" value="Papain-like_cys_pep_sf"/>
</dbReference>
<dbReference type="EMBL" id="JAPTSV010000009">
    <property type="protein sequence ID" value="KAJ1523877.1"/>
    <property type="molecule type" value="Genomic_DNA"/>
</dbReference>
<organism evidence="4 5">
    <name type="scientific">Megalurothrips usitatus</name>
    <name type="common">bean blossom thrips</name>
    <dbReference type="NCBI Taxonomy" id="439358"/>
    <lineage>
        <taxon>Eukaryota</taxon>
        <taxon>Metazoa</taxon>
        <taxon>Ecdysozoa</taxon>
        <taxon>Arthropoda</taxon>
        <taxon>Hexapoda</taxon>
        <taxon>Insecta</taxon>
        <taxon>Pterygota</taxon>
        <taxon>Neoptera</taxon>
        <taxon>Paraneoptera</taxon>
        <taxon>Thysanoptera</taxon>
        <taxon>Terebrantia</taxon>
        <taxon>Thripoidea</taxon>
        <taxon>Thripidae</taxon>
        <taxon>Megalurothrips</taxon>
    </lineage>
</organism>
<protein>
    <recommendedName>
        <fullName evidence="3">UFSP1/2/DUB catalytic domain-containing protein</fullName>
    </recommendedName>
</protein>
<name>A0AAV7XJF4_9NEOP</name>
<evidence type="ECO:0000256" key="2">
    <source>
        <dbReference type="ARBA" id="ARBA00022801"/>
    </source>
</evidence>
<feature type="domain" description="UFSP1/2/DUB catalytic" evidence="3">
    <location>
        <begin position="26"/>
        <end position="207"/>
    </location>
</feature>
<dbReference type="Pfam" id="PF07910">
    <property type="entry name" value="Peptidase_C78"/>
    <property type="match status" value="1"/>
</dbReference>
<proteinExistence type="inferred from homology"/>
<dbReference type="Gene3D" id="3.90.70.130">
    <property type="match status" value="1"/>
</dbReference>
<evidence type="ECO:0000256" key="1">
    <source>
        <dbReference type="ARBA" id="ARBA00008552"/>
    </source>
</evidence>
<dbReference type="Proteomes" id="UP001075354">
    <property type="component" value="Chromosome 9"/>
</dbReference>
<evidence type="ECO:0000313" key="5">
    <source>
        <dbReference type="Proteomes" id="UP001075354"/>
    </source>
</evidence>
<gene>
    <name evidence="4" type="ORF">ONE63_010432</name>
</gene>
<reference evidence="4" key="1">
    <citation type="submission" date="2022-12" db="EMBL/GenBank/DDBJ databases">
        <title>Chromosome-level genome assembly of the bean flower thrips Megalurothrips usitatus.</title>
        <authorList>
            <person name="Ma L."/>
            <person name="Liu Q."/>
            <person name="Li H."/>
            <person name="Cai W."/>
        </authorList>
    </citation>
    <scope>NUCLEOTIDE SEQUENCE</scope>
    <source>
        <strain evidence="4">Cailab_2022a</strain>
    </source>
</reference>
<dbReference type="SUPFAM" id="SSF54001">
    <property type="entry name" value="Cysteine proteinases"/>
    <property type="match status" value="1"/>
</dbReference>
<dbReference type="GO" id="GO:0071567">
    <property type="term" value="F:deUFMylase activity"/>
    <property type="evidence" value="ECO:0007669"/>
    <property type="project" value="TreeGrafter"/>
</dbReference>
<keyword evidence="2" id="KW-0378">Hydrolase</keyword>
<dbReference type="PANTHER" id="PTHR48153:SF3">
    <property type="entry name" value="INACTIVE UFM1-SPECIFIC PROTEASE 1"/>
    <property type="match status" value="1"/>
</dbReference>
<sequence length="215" mass="24023">MSYLGSLVSNPHEGVAFPAAGKAEDVVIVKGVYDYFHYKCDGFNDVGWGCGYRTLQTMCSWILRLHKNLDAQNSVPSIPSIQQILVDIEDKPAEFMGSRDWIGSFEVGYVLSTHYNIDFKILHVTASNDWKSIVHQLSKHFREGGCPVMMGGKTDAASKCIIGTCKNTHLLVLDPHLTGRASGNRKLVSWHPIEDFDVKGSNFYNLCIPLIKWES</sequence>
<accession>A0AAV7XJF4</accession>
<comment type="caution">
    <text evidence="4">The sequence shown here is derived from an EMBL/GenBank/DDBJ whole genome shotgun (WGS) entry which is preliminary data.</text>
</comment>
<dbReference type="PANTHER" id="PTHR48153">
    <property type="entry name" value="UFM1-SPECIFIC PROTEASE 2"/>
    <property type="match status" value="1"/>
</dbReference>
<comment type="similarity">
    <text evidence="1">Belongs to the peptidase C78 family.</text>
</comment>
<dbReference type="AlphaFoldDB" id="A0AAV7XJF4"/>
<dbReference type="InterPro" id="IPR012462">
    <property type="entry name" value="UFSP1/2_DUB_cat"/>
</dbReference>
<evidence type="ECO:0000313" key="4">
    <source>
        <dbReference type="EMBL" id="KAJ1523877.1"/>
    </source>
</evidence>